<feature type="domain" description="Protein kinase" evidence="8">
    <location>
        <begin position="726"/>
        <end position="1024"/>
    </location>
</feature>
<evidence type="ECO:0000256" key="1">
    <source>
        <dbReference type="ARBA" id="ARBA00022679"/>
    </source>
</evidence>
<evidence type="ECO:0000313" key="9">
    <source>
        <dbReference type="EMBL" id="BEI92606.1"/>
    </source>
</evidence>
<dbReference type="InterPro" id="IPR008271">
    <property type="entry name" value="Ser/Thr_kinase_AS"/>
</dbReference>
<organism evidence="9 10">
    <name type="scientific">Cutaneotrichosporon cavernicola</name>
    <dbReference type="NCBI Taxonomy" id="279322"/>
    <lineage>
        <taxon>Eukaryota</taxon>
        <taxon>Fungi</taxon>
        <taxon>Dikarya</taxon>
        <taxon>Basidiomycota</taxon>
        <taxon>Agaricomycotina</taxon>
        <taxon>Tremellomycetes</taxon>
        <taxon>Trichosporonales</taxon>
        <taxon>Trichosporonaceae</taxon>
        <taxon>Cutaneotrichosporon</taxon>
    </lineage>
</organism>
<feature type="compositionally biased region" description="Low complexity" evidence="7">
    <location>
        <begin position="218"/>
        <end position="250"/>
    </location>
</feature>
<feature type="compositionally biased region" description="Polar residues" evidence="7">
    <location>
        <begin position="253"/>
        <end position="279"/>
    </location>
</feature>
<dbReference type="GO" id="GO:0005524">
    <property type="term" value="F:ATP binding"/>
    <property type="evidence" value="ECO:0007669"/>
    <property type="project" value="UniProtKB-UniRule"/>
</dbReference>
<sequence>MSVPLTQLQNKLSHVSLGKTQSTPPLVSEMSPEAMTRTPASSCPPSVDTPPPPTTTPQRLPGGMLRRNTPAPLTATYDHGCSSATAMPTNNTLLGLGSPFLSKSAPRRDALESPTFPPPRHQQDWRETDTVPDLQVPGPSSHRRFSNAEDTGSCTSASSLFSSERHAPQLSRPSVVNVWDIGNPGYGEDDATLPVKRPQFSGASRPNDQFWQTRLFQSSPGPSSPLLGKSLAPSPTSSRPLSPFLPLPLSRVDSASSTAALENEPINSPIRSESITASTRRGGRGRSGMGQHEDDHLSIPSPESLPRRTSDPSHPSDSSAFFLAQYTASRDTQSEMAHHYTTSSPPSSEANQVDSTPSRSASSKRPNTALPPRPVHHTSGLRNNDLPFPGRSEGTPNWTLPRRADPFHPVRPRLPKRATMPEIPTSNGTPLARLHLFGDDKPSPAAFESSGINKKRGEKHRPRSSLPMAKHTPKWSPMPKAAPRTEQRPVRSFLASSFASATGVSRCDIRDSDNDTREELSHEYELEDTDQEDMSPLRPMRSSLRRSIGSHHRRLSSTASDLMTSPVSRRNGGHARMSSTTSSIGGSRGLRRKGSSLFGSGASDGEMPTPATPTKSAPLAAIQPKCGMTTPSPTPASTRYPFARRLSMASVTSVDISPTATPLAPGHVRTLSGSGPVVRASNLMLAATYRAHGGMPATPVGESQIGDTYIPREAREAGIGRYDRDFATIQALGQGEFSSVWKVRSKADDILWAVKKGKPYSGNRDRQRQLEEVAILRAIGQVQHLNIIRLADSWEEAGRLHIRTELAPCGDLAHFLLSVSEFGGLEEGRVWKMLAELTSALHHIHSHGVLHLDFKPSNILITTDGILKVADFGLSVFAIVPQAASDHSHGELGVINSDSERSLGPSPVVDHEGDREYLCPEALNDVPPAPPADVYSLGIMTLEAALSVELPSNGEAWIKLRHDDFSDLEDQYAIRGGPKPDAVPGVPPTPVVSAKLIKTIGHMMASNPEQRMTLTEALAVAPLRRAQEAMERGRAEGGLLRGRIAGPALVEEADEWTAYVLGEIV</sequence>
<feature type="compositionally biased region" description="Polar residues" evidence="7">
    <location>
        <begin position="339"/>
        <end position="366"/>
    </location>
</feature>
<dbReference type="PROSITE" id="PS50011">
    <property type="entry name" value="PROTEIN_KINASE_DOM"/>
    <property type="match status" value="1"/>
</dbReference>
<dbReference type="PANTHER" id="PTHR11042">
    <property type="entry name" value="EUKARYOTIC TRANSLATION INITIATION FACTOR 2-ALPHA KINASE EIF2-ALPHA KINASE -RELATED"/>
    <property type="match status" value="1"/>
</dbReference>
<dbReference type="Pfam" id="PF00069">
    <property type="entry name" value="Pkinase"/>
    <property type="match status" value="1"/>
</dbReference>
<keyword evidence="2 6" id="KW-0547">Nucleotide-binding</keyword>
<feature type="compositionally biased region" description="Polar residues" evidence="7">
    <location>
        <begin position="148"/>
        <end position="162"/>
    </location>
</feature>
<feature type="region of interest" description="Disordered" evidence="7">
    <location>
        <begin position="97"/>
        <end position="167"/>
    </location>
</feature>
<dbReference type="Proteomes" id="UP001233271">
    <property type="component" value="Chromosome 5"/>
</dbReference>
<dbReference type="InterPro" id="IPR017441">
    <property type="entry name" value="Protein_kinase_ATP_BS"/>
</dbReference>
<dbReference type="KEGG" id="ccac:CcaHIS019_0502340"/>
<feature type="compositionally biased region" description="Polar residues" evidence="7">
    <location>
        <begin position="201"/>
        <end position="217"/>
    </location>
</feature>
<feature type="region of interest" description="Disordered" evidence="7">
    <location>
        <begin position="1"/>
        <end position="65"/>
    </location>
</feature>
<evidence type="ECO:0000256" key="6">
    <source>
        <dbReference type="PROSITE-ProRule" id="PRU10141"/>
    </source>
</evidence>
<feature type="compositionally biased region" description="Basic residues" evidence="7">
    <location>
        <begin position="453"/>
        <end position="463"/>
    </location>
</feature>
<evidence type="ECO:0000259" key="8">
    <source>
        <dbReference type="PROSITE" id="PS50011"/>
    </source>
</evidence>
<dbReference type="InterPro" id="IPR011009">
    <property type="entry name" value="Kinase-like_dom_sf"/>
</dbReference>
<name>A0AA48L623_9TREE</name>
<keyword evidence="3" id="KW-0418">Kinase</keyword>
<dbReference type="PANTHER" id="PTHR11042:SF189">
    <property type="entry name" value="PROTEIN KINASE DOMAIN-CONTAINING PROTEIN"/>
    <property type="match status" value="1"/>
</dbReference>
<feature type="region of interest" description="Disordered" evidence="7">
    <location>
        <begin position="509"/>
        <end position="616"/>
    </location>
</feature>
<dbReference type="PROSITE" id="PS00108">
    <property type="entry name" value="PROTEIN_KINASE_ST"/>
    <property type="match status" value="1"/>
</dbReference>
<protein>
    <recommendedName>
        <fullName evidence="8">Protein kinase domain-containing protein</fullName>
    </recommendedName>
</protein>
<feature type="region of interest" description="Disordered" evidence="7">
    <location>
        <begin position="185"/>
        <end position="428"/>
    </location>
</feature>
<keyword evidence="10" id="KW-1185">Reference proteome</keyword>
<dbReference type="SUPFAM" id="SSF56112">
    <property type="entry name" value="Protein kinase-like (PK-like)"/>
    <property type="match status" value="1"/>
</dbReference>
<dbReference type="Gene3D" id="1.10.510.10">
    <property type="entry name" value="Transferase(Phosphotransferase) domain 1"/>
    <property type="match status" value="1"/>
</dbReference>
<dbReference type="GO" id="GO:0005737">
    <property type="term" value="C:cytoplasm"/>
    <property type="evidence" value="ECO:0007669"/>
    <property type="project" value="TreeGrafter"/>
</dbReference>
<dbReference type="PROSITE" id="PS00107">
    <property type="entry name" value="PROTEIN_KINASE_ATP"/>
    <property type="match status" value="1"/>
</dbReference>
<feature type="compositionally biased region" description="Polar residues" evidence="7">
    <location>
        <begin position="556"/>
        <end position="568"/>
    </location>
</feature>
<evidence type="ECO:0000256" key="3">
    <source>
        <dbReference type="ARBA" id="ARBA00022777"/>
    </source>
</evidence>
<accession>A0AA48L623</accession>
<keyword evidence="1" id="KW-0808">Transferase</keyword>
<reference evidence="9" key="1">
    <citation type="journal article" date="2023" name="BMC Genomics">
        <title>Chromosome-level genome assemblies of Cutaneotrichosporon spp. (Trichosporonales, Basidiomycota) reveal imbalanced evolution between nucleotide sequences and chromosome synteny.</title>
        <authorList>
            <person name="Kobayashi Y."/>
            <person name="Kayamori A."/>
            <person name="Aoki K."/>
            <person name="Shiwa Y."/>
            <person name="Matsutani M."/>
            <person name="Fujita N."/>
            <person name="Sugita T."/>
            <person name="Iwasaki W."/>
            <person name="Tanaka N."/>
            <person name="Takashima M."/>
        </authorList>
    </citation>
    <scope>NUCLEOTIDE SEQUENCE</scope>
    <source>
        <strain evidence="9">HIS019</strain>
    </source>
</reference>
<feature type="binding site" evidence="6">
    <location>
        <position position="756"/>
    </location>
    <ligand>
        <name>ATP</name>
        <dbReference type="ChEBI" id="CHEBI:30616"/>
    </ligand>
</feature>
<evidence type="ECO:0000256" key="7">
    <source>
        <dbReference type="SAM" id="MobiDB-lite"/>
    </source>
</evidence>
<evidence type="ECO:0000256" key="2">
    <source>
        <dbReference type="ARBA" id="ARBA00022741"/>
    </source>
</evidence>
<feature type="compositionally biased region" description="Low complexity" evidence="7">
    <location>
        <begin position="534"/>
        <end position="547"/>
    </location>
</feature>
<dbReference type="Gene3D" id="3.30.200.20">
    <property type="entry name" value="Phosphorylase Kinase, domain 1"/>
    <property type="match status" value="1"/>
</dbReference>
<dbReference type="GO" id="GO:0004672">
    <property type="term" value="F:protein kinase activity"/>
    <property type="evidence" value="ECO:0007669"/>
    <property type="project" value="InterPro"/>
</dbReference>
<feature type="compositionally biased region" description="Basic and acidic residues" evidence="7">
    <location>
        <begin position="509"/>
        <end position="524"/>
    </location>
</feature>
<evidence type="ECO:0000256" key="5">
    <source>
        <dbReference type="ARBA" id="ARBA00037982"/>
    </source>
</evidence>
<feature type="region of interest" description="Disordered" evidence="7">
    <location>
        <begin position="440"/>
        <end position="489"/>
    </location>
</feature>
<comment type="similarity">
    <text evidence="5">Belongs to the protein kinase superfamily. Ser/Thr protein kinase family. GCN2 subfamily.</text>
</comment>
<dbReference type="AlphaFoldDB" id="A0AA48L623"/>
<feature type="compositionally biased region" description="Polar residues" evidence="7">
    <location>
        <begin position="1"/>
        <end position="25"/>
    </location>
</feature>
<gene>
    <name evidence="9" type="primary">SWE1</name>
    <name evidence="9" type="ORF">CcaverHIS019_0502340</name>
</gene>
<evidence type="ECO:0000256" key="4">
    <source>
        <dbReference type="ARBA" id="ARBA00022840"/>
    </source>
</evidence>
<evidence type="ECO:0000313" key="10">
    <source>
        <dbReference type="Proteomes" id="UP001233271"/>
    </source>
</evidence>
<dbReference type="InterPro" id="IPR000719">
    <property type="entry name" value="Prot_kinase_dom"/>
</dbReference>
<keyword evidence="4 6" id="KW-0067">ATP-binding</keyword>
<proteinExistence type="inferred from homology"/>
<dbReference type="EMBL" id="AP028216">
    <property type="protein sequence ID" value="BEI92606.1"/>
    <property type="molecule type" value="Genomic_DNA"/>
</dbReference>
<dbReference type="InterPro" id="IPR050339">
    <property type="entry name" value="CC_SR_Kinase"/>
</dbReference>
<dbReference type="GO" id="GO:0005634">
    <property type="term" value="C:nucleus"/>
    <property type="evidence" value="ECO:0007669"/>
    <property type="project" value="TreeGrafter"/>
</dbReference>
<dbReference type="RefSeq" id="XP_060457871.1">
    <property type="nucleotide sequence ID" value="XM_060601371.1"/>
</dbReference>
<dbReference type="GeneID" id="85496476"/>